<dbReference type="InterPro" id="IPR018650">
    <property type="entry name" value="STSV1_Orf64"/>
</dbReference>
<protein>
    <submittedName>
        <fullName evidence="2">DUF2079 domain-containing protein</fullName>
    </submittedName>
</protein>
<reference evidence="2" key="1">
    <citation type="submission" date="2020-10" db="EMBL/GenBank/DDBJ databases">
        <authorList>
            <person name="Gilroy R."/>
        </authorList>
    </citation>
    <scope>NUCLEOTIDE SEQUENCE</scope>
    <source>
        <strain evidence="2">ChiSjej1B19-3389</strain>
    </source>
</reference>
<keyword evidence="1" id="KW-0472">Membrane</keyword>
<evidence type="ECO:0000313" key="3">
    <source>
        <dbReference type="Proteomes" id="UP000886787"/>
    </source>
</evidence>
<dbReference type="Proteomes" id="UP000886787">
    <property type="component" value="Unassembled WGS sequence"/>
</dbReference>
<name>A0A9D0ZJ41_9FIRM</name>
<evidence type="ECO:0000313" key="2">
    <source>
        <dbReference type="EMBL" id="HIQ81122.1"/>
    </source>
</evidence>
<gene>
    <name evidence="2" type="ORF">IAD32_07575</name>
</gene>
<sequence length="160" mass="18590">MPFLPLAFTPLMGQKKSVFLLLIPMLVVDLMSNWQYQYDINYQYPFGVAALLIYIALLAVKEMRTEKTVYRTAFVRLMRGYVFFPVFPPRMQNLISYNSTVQSTVQAYNELIATIPKDASITANGYYIPHMYNSKNLYMYPITMPLQRIKRNTCLSLPTT</sequence>
<proteinExistence type="predicted"/>
<dbReference type="EMBL" id="DVFW01000040">
    <property type="protein sequence ID" value="HIQ81122.1"/>
    <property type="molecule type" value="Genomic_DNA"/>
</dbReference>
<evidence type="ECO:0000256" key="1">
    <source>
        <dbReference type="SAM" id="Phobius"/>
    </source>
</evidence>
<keyword evidence="1" id="KW-0812">Transmembrane</keyword>
<accession>A0A9D0ZJ41</accession>
<dbReference type="AlphaFoldDB" id="A0A9D0ZJ41"/>
<organism evidence="2 3">
    <name type="scientific">Candidatus Scatavimonas merdigallinarum</name>
    <dbReference type="NCBI Taxonomy" id="2840914"/>
    <lineage>
        <taxon>Bacteria</taxon>
        <taxon>Bacillati</taxon>
        <taxon>Bacillota</taxon>
        <taxon>Clostridia</taxon>
        <taxon>Eubacteriales</taxon>
        <taxon>Oscillospiraceae</taxon>
        <taxon>Oscillospiraceae incertae sedis</taxon>
        <taxon>Candidatus Scatavimonas</taxon>
    </lineage>
</organism>
<reference evidence="2" key="2">
    <citation type="journal article" date="2021" name="PeerJ">
        <title>Extensive microbial diversity within the chicken gut microbiome revealed by metagenomics and culture.</title>
        <authorList>
            <person name="Gilroy R."/>
            <person name="Ravi A."/>
            <person name="Getino M."/>
            <person name="Pursley I."/>
            <person name="Horton D.L."/>
            <person name="Alikhan N.F."/>
            <person name="Baker D."/>
            <person name="Gharbi K."/>
            <person name="Hall N."/>
            <person name="Watson M."/>
            <person name="Adriaenssens E.M."/>
            <person name="Foster-Nyarko E."/>
            <person name="Jarju S."/>
            <person name="Secka A."/>
            <person name="Antonio M."/>
            <person name="Oren A."/>
            <person name="Chaudhuri R.R."/>
            <person name="La Ragione R."/>
            <person name="Hildebrand F."/>
            <person name="Pallen M.J."/>
        </authorList>
    </citation>
    <scope>NUCLEOTIDE SEQUENCE</scope>
    <source>
        <strain evidence="2">ChiSjej1B19-3389</strain>
    </source>
</reference>
<feature type="transmembrane region" description="Helical" evidence="1">
    <location>
        <begin position="42"/>
        <end position="60"/>
    </location>
</feature>
<keyword evidence="1" id="KW-1133">Transmembrane helix</keyword>
<dbReference type="Pfam" id="PF09852">
    <property type="entry name" value="DUF2079"/>
    <property type="match status" value="1"/>
</dbReference>
<comment type="caution">
    <text evidence="2">The sequence shown here is derived from an EMBL/GenBank/DDBJ whole genome shotgun (WGS) entry which is preliminary data.</text>
</comment>